<dbReference type="Proteomes" id="UP000315215">
    <property type="component" value="Chromosome"/>
</dbReference>
<keyword evidence="1" id="KW-0678">Repressor</keyword>
<dbReference type="KEGG" id="aqt:FN924_13200"/>
<dbReference type="PROSITE" id="PS50977">
    <property type="entry name" value="HTH_TETR_2"/>
    <property type="match status" value="1"/>
</dbReference>
<protein>
    <submittedName>
        <fullName evidence="7">TetR/AcrR family transcriptional regulator</fullName>
    </submittedName>
</protein>
<dbReference type="InterPro" id="IPR023772">
    <property type="entry name" value="DNA-bd_HTH_TetR-type_CS"/>
</dbReference>
<dbReference type="AlphaFoldDB" id="A0A516KI46"/>
<dbReference type="SUPFAM" id="SSF46689">
    <property type="entry name" value="Homeodomain-like"/>
    <property type="match status" value="1"/>
</dbReference>
<keyword evidence="8" id="KW-1185">Reference proteome</keyword>
<evidence type="ECO:0000256" key="5">
    <source>
        <dbReference type="PROSITE-ProRule" id="PRU00335"/>
    </source>
</evidence>
<keyword evidence="4" id="KW-0804">Transcription</keyword>
<dbReference type="PANTHER" id="PTHR43479">
    <property type="entry name" value="ACREF/ENVCD OPERON REPRESSOR-RELATED"/>
    <property type="match status" value="1"/>
</dbReference>
<dbReference type="InterPro" id="IPR009057">
    <property type="entry name" value="Homeodomain-like_sf"/>
</dbReference>
<accession>A0A516KI46</accession>
<sequence>MPKKVDHKKRKQKIAEATWRVIVEKGIEHASVRNIAEEANLSLGALRHYFSSQDQLLAYTMELVKERATNRIERIAAQNIPLKEKVIAMLLEMVPTNEQTRVEMEVWFSYIVHIRHKKDKKSLEADGVYEGVQLLMNTLQHENLLKAEVDVEKEAEALYGLVDGLAIHALFEPAKLPKEKLKTIFTIYMERLYK</sequence>
<evidence type="ECO:0000259" key="6">
    <source>
        <dbReference type="PROSITE" id="PS50977"/>
    </source>
</evidence>
<dbReference type="SUPFAM" id="SSF48498">
    <property type="entry name" value="Tetracyclin repressor-like, C-terminal domain"/>
    <property type="match status" value="1"/>
</dbReference>
<dbReference type="InterPro" id="IPR039538">
    <property type="entry name" value="BetI_C"/>
</dbReference>
<proteinExistence type="predicted"/>
<evidence type="ECO:0000256" key="1">
    <source>
        <dbReference type="ARBA" id="ARBA00022491"/>
    </source>
</evidence>
<keyword evidence="3 5" id="KW-0238">DNA-binding</keyword>
<dbReference type="PANTHER" id="PTHR43479:SF11">
    <property type="entry name" value="ACREF_ENVCD OPERON REPRESSOR-RELATED"/>
    <property type="match status" value="1"/>
</dbReference>
<dbReference type="PRINTS" id="PR00455">
    <property type="entry name" value="HTHTETR"/>
</dbReference>
<gene>
    <name evidence="7" type="ORF">FN924_13200</name>
</gene>
<dbReference type="InterPro" id="IPR001647">
    <property type="entry name" value="HTH_TetR"/>
</dbReference>
<dbReference type="RefSeq" id="WP_143895232.1">
    <property type="nucleotide sequence ID" value="NZ_CP041666.1"/>
</dbReference>
<evidence type="ECO:0000256" key="3">
    <source>
        <dbReference type="ARBA" id="ARBA00023125"/>
    </source>
</evidence>
<dbReference type="OrthoDB" id="9816296at2"/>
<dbReference type="GO" id="GO:0003677">
    <property type="term" value="F:DNA binding"/>
    <property type="evidence" value="ECO:0007669"/>
    <property type="project" value="UniProtKB-UniRule"/>
</dbReference>
<dbReference type="InterPro" id="IPR050624">
    <property type="entry name" value="HTH-type_Tx_Regulator"/>
</dbReference>
<name>A0A516KI46_9BACI</name>
<feature type="domain" description="HTH tetR-type" evidence="6">
    <location>
        <begin position="8"/>
        <end position="68"/>
    </location>
</feature>
<keyword evidence="2" id="KW-0805">Transcription regulation</keyword>
<dbReference type="Pfam" id="PF00440">
    <property type="entry name" value="TetR_N"/>
    <property type="match status" value="1"/>
</dbReference>
<evidence type="ECO:0000313" key="8">
    <source>
        <dbReference type="Proteomes" id="UP000315215"/>
    </source>
</evidence>
<dbReference type="Gene3D" id="1.10.357.10">
    <property type="entry name" value="Tetracycline Repressor, domain 2"/>
    <property type="match status" value="1"/>
</dbReference>
<evidence type="ECO:0000256" key="2">
    <source>
        <dbReference type="ARBA" id="ARBA00023015"/>
    </source>
</evidence>
<evidence type="ECO:0000256" key="4">
    <source>
        <dbReference type="ARBA" id="ARBA00023163"/>
    </source>
</evidence>
<dbReference type="InterPro" id="IPR036271">
    <property type="entry name" value="Tet_transcr_reg_TetR-rel_C_sf"/>
</dbReference>
<organism evidence="7 8">
    <name type="scientific">Radiobacillus deserti</name>
    <dbReference type="NCBI Taxonomy" id="2594883"/>
    <lineage>
        <taxon>Bacteria</taxon>
        <taxon>Bacillati</taxon>
        <taxon>Bacillota</taxon>
        <taxon>Bacilli</taxon>
        <taxon>Bacillales</taxon>
        <taxon>Bacillaceae</taxon>
        <taxon>Radiobacillus</taxon>
    </lineage>
</organism>
<evidence type="ECO:0000313" key="7">
    <source>
        <dbReference type="EMBL" id="QDP41064.1"/>
    </source>
</evidence>
<dbReference type="PROSITE" id="PS01081">
    <property type="entry name" value="HTH_TETR_1"/>
    <property type="match status" value="1"/>
</dbReference>
<feature type="DNA-binding region" description="H-T-H motif" evidence="5">
    <location>
        <begin position="31"/>
        <end position="50"/>
    </location>
</feature>
<dbReference type="EMBL" id="CP041666">
    <property type="protein sequence ID" value="QDP41064.1"/>
    <property type="molecule type" value="Genomic_DNA"/>
</dbReference>
<reference evidence="7 8" key="1">
    <citation type="submission" date="2019-07" db="EMBL/GenBank/DDBJ databases">
        <authorList>
            <person name="Li J."/>
        </authorList>
    </citation>
    <scope>NUCLEOTIDE SEQUENCE [LARGE SCALE GENOMIC DNA]</scope>
    <source>
        <strain evidence="7 8">TKL69</strain>
    </source>
</reference>
<dbReference type="Pfam" id="PF13977">
    <property type="entry name" value="TetR_C_6"/>
    <property type="match status" value="1"/>
</dbReference>